<dbReference type="InterPro" id="IPR029787">
    <property type="entry name" value="Nucleotide_cyclase"/>
</dbReference>
<proteinExistence type="predicted"/>
<dbReference type="PANTHER" id="PTHR45138:SF9">
    <property type="entry name" value="DIGUANYLATE CYCLASE DGCM-RELATED"/>
    <property type="match status" value="1"/>
</dbReference>
<dbReference type="EC" id="2.7.7.65" evidence="1"/>
<gene>
    <name evidence="4" type="ORF">CWS72_02705</name>
</gene>
<dbReference type="GO" id="GO:1902201">
    <property type="term" value="P:negative regulation of bacterial-type flagellum-dependent cell motility"/>
    <property type="evidence" value="ECO:0007669"/>
    <property type="project" value="TreeGrafter"/>
</dbReference>
<dbReference type="PROSITE" id="PS50887">
    <property type="entry name" value="GGDEF"/>
    <property type="match status" value="1"/>
</dbReference>
<comment type="catalytic activity">
    <reaction evidence="2">
        <text>2 GTP = 3',3'-c-di-GMP + 2 diphosphate</text>
        <dbReference type="Rhea" id="RHEA:24898"/>
        <dbReference type="ChEBI" id="CHEBI:33019"/>
        <dbReference type="ChEBI" id="CHEBI:37565"/>
        <dbReference type="ChEBI" id="CHEBI:58805"/>
        <dbReference type="EC" id="2.7.7.65"/>
    </reaction>
</comment>
<dbReference type="Pfam" id="PF00990">
    <property type="entry name" value="GGDEF"/>
    <property type="match status" value="1"/>
</dbReference>
<evidence type="ECO:0000313" key="5">
    <source>
        <dbReference type="Proteomes" id="UP000233293"/>
    </source>
</evidence>
<dbReference type="InterPro" id="IPR043128">
    <property type="entry name" value="Rev_trsase/Diguanyl_cyclase"/>
</dbReference>
<organism evidence="4 5">
    <name type="scientific">Telmatospirillum siberiense</name>
    <dbReference type="NCBI Taxonomy" id="382514"/>
    <lineage>
        <taxon>Bacteria</taxon>
        <taxon>Pseudomonadati</taxon>
        <taxon>Pseudomonadota</taxon>
        <taxon>Alphaproteobacteria</taxon>
        <taxon>Rhodospirillales</taxon>
        <taxon>Rhodospirillaceae</taxon>
        <taxon>Telmatospirillum</taxon>
    </lineage>
</organism>
<dbReference type="EMBL" id="PIUM01000002">
    <property type="protein sequence ID" value="PKU26063.1"/>
    <property type="molecule type" value="Genomic_DNA"/>
</dbReference>
<dbReference type="CDD" id="cd01949">
    <property type="entry name" value="GGDEF"/>
    <property type="match status" value="1"/>
</dbReference>
<accession>A0A2N3Q084</accession>
<dbReference type="SUPFAM" id="SSF55073">
    <property type="entry name" value="Nucleotide cyclase"/>
    <property type="match status" value="1"/>
</dbReference>
<dbReference type="InterPro" id="IPR000160">
    <property type="entry name" value="GGDEF_dom"/>
</dbReference>
<dbReference type="SMART" id="SM00267">
    <property type="entry name" value="GGDEF"/>
    <property type="match status" value="1"/>
</dbReference>
<keyword evidence="5" id="KW-1185">Reference proteome</keyword>
<dbReference type="Gene3D" id="3.30.70.270">
    <property type="match status" value="1"/>
</dbReference>
<evidence type="ECO:0000256" key="2">
    <source>
        <dbReference type="ARBA" id="ARBA00034247"/>
    </source>
</evidence>
<dbReference type="GO" id="GO:0052621">
    <property type="term" value="F:diguanylate cyclase activity"/>
    <property type="evidence" value="ECO:0007669"/>
    <property type="project" value="UniProtKB-EC"/>
</dbReference>
<reference evidence="5" key="1">
    <citation type="submission" date="2017-12" db="EMBL/GenBank/DDBJ databases">
        <title>Draft genome sequence of Telmatospirillum siberiense 26-4b1T, an acidotolerant peatland alphaproteobacterium potentially involved in sulfur cycling.</title>
        <authorList>
            <person name="Hausmann B."/>
            <person name="Pjevac P."/>
            <person name="Schreck K."/>
            <person name="Herbold C.W."/>
            <person name="Daims H."/>
            <person name="Wagner M."/>
            <person name="Pester M."/>
            <person name="Loy A."/>
        </authorList>
    </citation>
    <scope>NUCLEOTIDE SEQUENCE [LARGE SCALE GENOMIC DNA]</scope>
    <source>
        <strain evidence="5">26-4b1</strain>
    </source>
</reference>
<feature type="domain" description="GGDEF" evidence="3">
    <location>
        <begin position="231"/>
        <end position="371"/>
    </location>
</feature>
<comment type="caution">
    <text evidence="4">The sequence shown here is derived from an EMBL/GenBank/DDBJ whole genome shotgun (WGS) entry which is preliminary data.</text>
</comment>
<evidence type="ECO:0000313" key="4">
    <source>
        <dbReference type="EMBL" id="PKU26063.1"/>
    </source>
</evidence>
<dbReference type="GO" id="GO:0005886">
    <property type="term" value="C:plasma membrane"/>
    <property type="evidence" value="ECO:0007669"/>
    <property type="project" value="TreeGrafter"/>
</dbReference>
<dbReference type="GO" id="GO:0043709">
    <property type="term" value="P:cell adhesion involved in single-species biofilm formation"/>
    <property type="evidence" value="ECO:0007669"/>
    <property type="project" value="TreeGrafter"/>
</dbReference>
<dbReference type="FunFam" id="3.30.70.270:FF:000001">
    <property type="entry name" value="Diguanylate cyclase domain protein"/>
    <property type="match status" value="1"/>
</dbReference>
<sequence length="377" mass="42113">MQNLVHEVMDQRLLELLDAWREAFYPSESIDDPKHRFARFLDHLLVIGIDGVKSRYLHYGHNFTERFGTDLTGKVIDLLPTEILPAERRGMLAFEYTYARRVQRPLWRSYTAEFGDGQTETWQRLVLPAGKGRLVVGAFATATPPPHGGPELLTDGVALLRFLIERVPVVIDSRGDILELALSLESFSDTQQQMAELEEWATLDALTGVANLRHFHHLAGLELDHAYRMGRSISVLILDIDHFKKINDSWGHAVGDEALKAFAGACRKALREPDILGRIGGEEFAVALPNTRIDEAQMIAERLRRQVEQVSLPLSQGGVVQFTVSIGVATSMRVRASRAERPDIRSLLAIADGALYRSKSEGRNRISVAQDSEAKSG</sequence>
<name>A0A2N3Q084_9PROT</name>
<dbReference type="PANTHER" id="PTHR45138">
    <property type="entry name" value="REGULATORY COMPONENTS OF SENSORY TRANSDUCTION SYSTEM"/>
    <property type="match status" value="1"/>
</dbReference>
<dbReference type="AlphaFoldDB" id="A0A2N3Q084"/>
<dbReference type="RefSeq" id="WP_101249024.1">
    <property type="nucleotide sequence ID" value="NZ_PIUM01000002.1"/>
</dbReference>
<dbReference type="InterPro" id="IPR050469">
    <property type="entry name" value="Diguanylate_Cyclase"/>
</dbReference>
<dbReference type="OrthoDB" id="9812260at2"/>
<evidence type="ECO:0000256" key="1">
    <source>
        <dbReference type="ARBA" id="ARBA00012528"/>
    </source>
</evidence>
<evidence type="ECO:0000259" key="3">
    <source>
        <dbReference type="PROSITE" id="PS50887"/>
    </source>
</evidence>
<dbReference type="Proteomes" id="UP000233293">
    <property type="component" value="Unassembled WGS sequence"/>
</dbReference>
<protein>
    <recommendedName>
        <fullName evidence="1">diguanylate cyclase</fullName>
        <ecNumber evidence="1">2.7.7.65</ecNumber>
    </recommendedName>
</protein>
<dbReference type="NCBIfam" id="TIGR00254">
    <property type="entry name" value="GGDEF"/>
    <property type="match status" value="1"/>
</dbReference>